<accession>C3YY80</accession>
<proteinExistence type="predicted"/>
<reference evidence="2" key="1">
    <citation type="journal article" date="2008" name="Nature">
        <title>The amphioxus genome and the evolution of the chordate karyotype.</title>
        <authorList>
            <consortium name="US DOE Joint Genome Institute (JGI-PGF)"/>
            <person name="Putnam N.H."/>
            <person name="Butts T."/>
            <person name="Ferrier D.E.K."/>
            <person name="Furlong R.F."/>
            <person name="Hellsten U."/>
            <person name="Kawashima T."/>
            <person name="Robinson-Rechavi M."/>
            <person name="Shoguchi E."/>
            <person name="Terry A."/>
            <person name="Yu J.-K."/>
            <person name="Benito-Gutierrez E.L."/>
            <person name="Dubchak I."/>
            <person name="Garcia-Fernandez J."/>
            <person name="Gibson-Brown J.J."/>
            <person name="Grigoriev I.V."/>
            <person name="Horton A.C."/>
            <person name="de Jong P.J."/>
            <person name="Jurka J."/>
            <person name="Kapitonov V.V."/>
            <person name="Kohara Y."/>
            <person name="Kuroki Y."/>
            <person name="Lindquist E."/>
            <person name="Lucas S."/>
            <person name="Osoegawa K."/>
            <person name="Pennacchio L.A."/>
            <person name="Salamov A.A."/>
            <person name="Satou Y."/>
            <person name="Sauka-Spengler T."/>
            <person name="Schmutz J."/>
            <person name="Shin-I T."/>
            <person name="Toyoda A."/>
            <person name="Bronner-Fraser M."/>
            <person name="Fujiyama A."/>
            <person name="Holland L.Z."/>
            <person name="Holland P.W.H."/>
            <person name="Satoh N."/>
            <person name="Rokhsar D.S."/>
        </authorList>
    </citation>
    <scope>NUCLEOTIDE SEQUENCE [LARGE SCALE GENOMIC DNA]</scope>
    <source>
        <strain evidence="2">S238N-H82</strain>
        <tissue evidence="2">Testes</tissue>
    </source>
</reference>
<evidence type="ECO:0000256" key="1">
    <source>
        <dbReference type="SAM" id="MobiDB-lite"/>
    </source>
</evidence>
<feature type="compositionally biased region" description="Polar residues" evidence="1">
    <location>
        <begin position="169"/>
        <end position="181"/>
    </location>
</feature>
<gene>
    <name evidence="2" type="ORF">BRAFLDRAFT_107183</name>
</gene>
<dbReference type="AlphaFoldDB" id="C3YY80"/>
<protein>
    <submittedName>
        <fullName evidence="2">Uncharacterized protein</fullName>
    </submittedName>
</protein>
<dbReference type="EMBL" id="GG666564">
    <property type="protein sequence ID" value="EEN54699.1"/>
    <property type="molecule type" value="Genomic_DNA"/>
</dbReference>
<feature type="region of interest" description="Disordered" evidence="1">
    <location>
        <begin position="1"/>
        <end position="21"/>
    </location>
</feature>
<organism>
    <name type="scientific">Branchiostoma floridae</name>
    <name type="common">Florida lancelet</name>
    <name type="synonym">Amphioxus</name>
    <dbReference type="NCBI Taxonomy" id="7739"/>
    <lineage>
        <taxon>Eukaryota</taxon>
        <taxon>Metazoa</taxon>
        <taxon>Chordata</taxon>
        <taxon>Cephalochordata</taxon>
        <taxon>Leptocardii</taxon>
        <taxon>Amphioxiformes</taxon>
        <taxon>Branchiostomatidae</taxon>
        <taxon>Branchiostoma</taxon>
    </lineage>
</organism>
<evidence type="ECO:0000313" key="2">
    <source>
        <dbReference type="EMBL" id="EEN54699.1"/>
    </source>
</evidence>
<feature type="region of interest" description="Disordered" evidence="1">
    <location>
        <begin position="144"/>
        <end position="181"/>
    </location>
</feature>
<dbReference type="InParanoid" id="C3YY80"/>
<sequence>MASASACQDIDPTKVDPTKIPSTSFKQMKAYKSLDAHNQFTSGWVHNVRVAYPTGDTAVITGWCHTTDRESVGDLEGRLPEARIPCSENGGEAPTNALYATNESGYIESNIYLNWLKKCFNSRGSRPILAHHGRLSCQGDRPQVLQGLTGRSPPNPDRAIAPKPWQGDRPQTLTGQSPPKF</sequence>
<name>C3YY80_BRAFL</name>